<evidence type="ECO:0000313" key="2">
    <source>
        <dbReference type="EMBL" id="PAE90333.1"/>
    </source>
</evidence>
<dbReference type="AlphaFoldDB" id="A0A268P3M2"/>
<gene>
    <name evidence="2" type="ORF">CHH72_04965</name>
</gene>
<organism evidence="2 3">
    <name type="scientific">Shouchella clausii</name>
    <name type="common">Alkalihalobacillus clausii</name>
    <dbReference type="NCBI Taxonomy" id="79880"/>
    <lineage>
        <taxon>Bacteria</taxon>
        <taxon>Bacillati</taxon>
        <taxon>Bacillota</taxon>
        <taxon>Bacilli</taxon>
        <taxon>Bacillales</taxon>
        <taxon>Bacillaceae</taxon>
        <taxon>Shouchella</taxon>
    </lineage>
</organism>
<evidence type="ECO:0000313" key="3">
    <source>
        <dbReference type="Proteomes" id="UP000216207"/>
    </source>
</evidence>
<comment type="caution">
    <text evidence="2">The sequence shown here is derived from an EMBL/GenBank/DDBJ whole genome shotgun (WGS) entry which is preliminary data.</text>
</comment>
<evidence type="ECO:0000256" key="1">
    <source>
        <dbReference type="SAM" id="MobiDB-lite"/>
    </source>
</evidence>
<name>A0A268P3M2_SHOCL</name>
<proteinExistence type="predicted"/>
<feature type="region of interest" description="Disordered" evidence="1">
    <location>
        <begin position="43"/>
        <end position="86"/>
    </location>
</feature>
<protein>
    <submittedName>
        <fullName evidence="2">Uncharacterized protein</fullName>
    </submittedName>
</protein>
<dbReference type="Gene3D" id="1.10.10.60">
    <property type="entry name" value="Homeodomain-like"/>
    <property type="match status" value="1"/>
</dbReference>
<dbReference type="Pfam" id="PF13384">
    <property type="entry name" value="HTH_23"/>
    <property type="match status" value="1"/>
</dbReference>
<reference evidence="2 3" key="1">
    <citation type="submission" date="2017-07" db="EMBL/GenBank/DDBJ databases">
        <title>Isolation and whole genome analysis of endospore-forming bacteria from heroin.</title>
        <authorList>
            <person name="Kalinowski J."/>
            <person name="Ahrens B."/>
            <person name="Al-Dilaimi A."/>
            <person name="Winkler A."/>
            <person name="Wibberg D."/>
            <person name="Schleenbecker U."/>
            <person name="Ruckert C."/>
            <person name="Wolfel R."/>
            <person name="Grass G."/>
        </authorList>
    </citation>
    <scope>NUCLEOTIDE SEQUENCE [LARGE SCALE GENOMIC DNA]</scope>
    <source>
        <strain evidence="2 3">7539</strain>
    </source>
</reference>
<dbReference type="InterPro" id="IPR009057">
    <property type="entry name" value="Homeodomain-like_sf"/>
</dbReference>
<sequence>MADKHIQAEKDYKKGMKYKDIAEKHNVSINTVKSWERRYEWSREKGAPSEKSVHTKKKGAPKGNINAKGNRGGTSSNITYRTRGRS</sequence>
<dbReference type="Proteomes" id="UP000216207">
    <property type="component" value="Unassembled WGS sequence"/>
</dbReference>
<dbReference type="SUPFAM" id="SSF46689">
    <property type="entry name" value="Homeodomain-like"/>
    <property type="match status" value="1"/>
</dbReference>
<dbReference type="EMBL" id="NPCC01000005">
    <property type="protein sequence ID" value="PAE90333.1"/>
    <property type="molecule type" value="Genomic_DNA"/>
</dbReference>
<accession>A0A268P3M2</accession>
<feature type="compositionally biased region" description="Basic and acidic residues" evidence="1">
    <location>
        <begin position="43"/>
        <end position="53"/>
    </location>
</feature>